<gene>
    <name evidence="7" type="ORF">KUF71_009637</name>
</gene>
<name>A0AAE1HFE5_9NEOP</name>
<reference evidence="7" key="1">
    <citation type="submission" date="2021-07" db="EMBL/GenBank/DDBJ databases">
        <authorList>
            <person name="Catto M.A."/>
            <person name="Jacobson A."/>
            <person name="Kennedy G."/>
            <person name="Labadie P."/>
            <person name="Hunt B.G."/>
            <person name="Srinivasan R."/>
        </authorList>
    </citation>
    <scope>NUCLEOTIDE SEQUENCE</scope>
    <source>
        <strain evidence="7">PL_HMW_Pooled</strain>
        <tissue evidence="7">Head</tissue>
    </source>
</reference>
<evidence type="ECO:0000313" key="7">
    <source>
        <dbReference type="EMBL" id="KAK3920350.1"/>
    </source>
</evidence>
<evidence type="ECO:0000259" key="6">
    <source>
        <dbReference type="Pfam" id="PF10629"/>
    </source>
</evidence>
<dbReference type="InterPro" id="IPR018902">
    <property type="entry name" value="CMI2A-C-like_dom"/>
</dbReference>
<dbReference type="Proteomes" id="UP001219518">
    <property type="component" value="Unassembled WGS sequence"/>
</dbReference>
<reference evidence="7" key="2">
    <citation type="journal article" date="2023" name="BMC Genomics">
        <title>Pest status, molecular evolution, and epigenetic factors derived from the genome assembly of Frankliniella fusca, a thysanopteran phytovirus vector.</title>
        <authorList>
            <person name="Catto M.A."/>
            <person name="Labadie P.E."/>
            <person name="Jacobson A.L."/>
            <person name="Kennedy G.G."/>
            <person name="Srinivasan R."/>
            <person name="Hunt B.G."/>
        </authorList>
    </citation>
    <scope>NUCLEOTIDE SEQUENCE</scope>
    <source>
        <strain evidence="7">PL_HMW_Pooled</strain>
    </source>
</reference>
<evidence type="ECO:0000256" key="5">
    <source>
        <dbReference type="ARBA" id="ARBA00035661"/>
    </source>
</evidence>
<evidence type="ECO:0000256" key="1">
    <source>
        <dbReference type="ARBA" id="ARBA00004430"/>
    </source>
</evidence>
<evidence type="ECO:0000313" key="8">
    <source>
        <dbReference type="Proteomes" id="UP001219518"/>
    </source>
</evidence>
<dbReference type="PANTHER" id="PTHR22146">
    <property type="entry name" value="CAT EYE SYNDROME CRITICAL REGION PROTEIN 6"/>
    <property type="match status" value="1"/>
</dbReference>
<accession>A0AAE1HFE5</accession>
<dbReference type="AlphaFoldDB" id="A0AAE1HFE5"/>
<comment type="similarity">
    <text evidence="5">Belongs to the CIMIP2 family.</text>
</comment>
<evidence type="ECO:0000256" key="2">
    <source>
        <dbReference type="ARBA" id="ARBA00022490"/>
    </source>
</evidence>
<keyword evidence="3" id="KW-0206">Cytoskeleton</keyword>
<comment type="caution">
    <text evidence="7">The sequence shown here is derived from an EMBL/GenBank/DDBJ whole genome shotgun (WGS) entry which is preliminary data.</text>
</comment>
<dbReference type="GO" id="GO:0015630">
    <property type="term" value="C:microtubule cytoskeleton"/>
    <property type="evidence" value="ECO:0007669"/>
    <property type="project" value="UniProtKB-ARBA"/>
</dbReference>
<sequence>RVVKFLSPLALSYTGYVPQCRYRIGETFGRTSHKLMLDPHTNLAEKLVLSDRSTDNYQVTRPSENDVDMVQSRVRYGDPLFQHPVIPGYEGFLPRLRGQFGQRFTAAAAAALSDFEQQQRQERAARNQLVRTQQLQDNAADPKHLLDRMVQLVRTQQLQDNAADPKHLLDRMVQANQWKMPLYMVRPEMAGVIRHVCAPEAAVPPTRSALSPYFMDPNDPEKYFVLVTDDPPGSGRYLSNDPNGSFKVYGGARPAGYTGHVPYGMARYGETSQALTHSALSDFTHNYRRRQSTEWAPVGVVQADPPLLLSPPEIYHKHVGLLPHYVGHLPGAKFR</sequence>
<evidence type="ECO:0000256" key="4">
    <source>
        <dbReference type="ARBA" id="ARBA00023273"/>
    </source>
</evidence>
<dbReference type="EMBL" id="JAHWGI010000994">
    <property type="protein sequence ID" value="KAK3920350.1"/>
    <property type="molecule type" value="Genomic_DNA"/>
</dbReference>
<feature type="domain" description="Ciliary microtubule inner protein 2A-C-like" evidence="6">
    <location>
        <begin position="13"/>
        <end position="44"/>
    </location>
</feature>
<keyword evidence="8" id="KW-1185">Reference proteome</keyword>
<protein>
    <submittedName>
        <fullName evidence="7">UPF0605 protein</fullName>
    </submittedName>
</protein>
<keyword evidence="4" id="KW-0966">Cell projection</keyword>
<dbReference type="PANTHER" id="PTHR22146:SF8">
    <property type="entry name" value="PROTEIN FAM166B"/>
    <property type="match status" value="1"/>
</dbReference>
<dbReference type="Pfam" id="PF10629">
    <property type="entry name" value="CMI2B-like"/>
    <property type="match status" value="1"/>
</dbReference>
<dbReference type="GO" id="GO:0005930">
    <property type="term" value="C:axoneme"/>
    <property type="evidence" value="ECO:0007669"/>
    <property type="project" value="UniProtKB-SubCell"/>
</dbReference>
<feature type="non-terminal residue" evidence="7">
    <location>
        <position position="1"/>
    </location>
</feature>
<organism evidence="7 8">
    <name type="scientific">Frankliniella fusca</name>
    <dbReference type="NCBI Taxonomy" id="407009"/>
    <lineage>
        <taxon>Eukaryota</taxon>
        <taxon>Metazoa</taxon>
        <taxon>Ecdysozoa</taxon>
        <taxon>Arthropoda</taxon>
        <taxon>Hexapoda</taxon>
        <taxon>Insecta</taxon>
        <taxon>Pterygota</taxon>
        <taxon>Neoptera</taxon>
        <taxon>Paraneoptera</taxon>
        <taxon>Thysanoptera</taxon>
        <taxon>Terebrantia</taxon>
        <taxon>Thripoidea</taxon>
        <taxon>Thripidae</taxon>
        <taxon>Frankliniella</taxon>
    </lineage>
</organism>
<evidence type="ECO:0000256" key="3">
    <source>
        <dbReference type="ARBA" id="ARBA00023212"/>
    </source>
</evidence>
<comment type="subcellular location">
    <subcellularLocation>
        <location evidence="1">Cytoplasm</location>
        <location evidence="1">Cytoskeleton</location>
        <location evidence="1">Cilium axoneme</location>
    </subcellularLocation>
</comment>
<keyword evidence="2" id="KW-0963">Cytoplasm</keyword>
<proteinExistence type="inferred from homology"/>